<dbReference type="SUPFAM" id="SSF52172">
    <property type="entry name" value="CheY-like"/>
    <property type="match status" value="1"/>
</dbReference>
<feature type="domain" description="OmpR/PhoB-type" evidence="9">
    <location>
        <begin position="130"/>
        <end position="228"/>
    </location>
</feature>
<dbReference type="AlphaFoldDB" id="A0A073IN49"/>
<keyword evidence="11" id="KW-1185">Reference proteome</keyword>
<dbReference type="InterPro" id="IPR016032">
    <property type="entry name" value="Sig_transdc_resp-reg_C-effctor"/>
</dbReference>
<dbReference type="PROSITE" id="PS50110">
    <property type="entry name" value="RESPONSE_REGULATORY"/>
    <property type="match status" value="1"/>
</dbReference>
<dbReference type="FunFam" id="3.40.50.2300:FF:000001">
    <property type="entry name" value="DNA-binding response regulator PhoB"/>
    <property type="match status" value="1"/>
</dbReference>
<dbReference type="eggNOG" id="COG0745">
    <property type="taxonomic scope" value="Bacteria"/>
</dbReference>
<dbReference type="GO" id="GO:0000156">
    <property type="term" value="F:phosphorelay response regulator activity"/>
    <property type="evidence" value="ECO:0007669"/>
    <property type="project" value="TreeGrafter"/>
</dbReference>
<dbReference type="GO" id="GO:0000976">
    <property type="term" value="F:transcription cis-regulatory region binding"/>
    <property type="evidence" value="ECO:0007669"/>
    <property type="project" value="TreeGrafter"/>
</dbReference>
<feature type="modified residue" description="4-aspartylphosphate" evidence="6">
    <location>
        <position position="53"/>
    </location>
</feature>
<feature type="DNA-binding region" description="OmpR/PhoB-type" evidence="7">
    <location>
        <begin position="130"/>
        <end position="228"/>
    </location>
</feature>
<evidence type="ECO:0000256" key="5">
    <source>
        <dbReference type="ARBA" id="ARBA00023163"/>
    </source>
</evidence>
<gene>
    <name evidence="10" type="ORF">EH55_07365</name>
</gene>
<dbReference type="Pfam" id="PF00486">
    <property type="entry name" value="Trans_reg_C"/>
    <property type="match status" value="1"/>
</dbReference>
<dbReference type="RefSeq" id="WP_037977127.1">
    <property type="nucleotide sequence ID" value="NZ_JMKI01000037.1"/>
</dbReference>
<sequence length="233" mass="26283">MDERILVVDDEESLVEFVCRALRQRGYKTLSAYDGDAALSMICDERPDLVILDLMLPMMDGWEVCRRAKGDAGLKDIPILMLTARSSPEDAVQGLDLGADDYMRKPFPLEELIARVRALLRRASGKGESARTIEDGELKIDTEEKEVRFRGAALDLSPTEYSILELLAGRIGHIVSREELLRRIWGVSSCDTRTVDVHLSRLRKKLDDGKTPKLSVQTLRGRGSRLVWEEGER</sequence>
<dbReference type="PANTHER" id="PTHR48111">
    <property type="entry name" value="REGULATOR OF RPOS"/>
    <property type="match status" value="1"/>
</dbReference>
<organism evidence="10 11">
    <name type="scientific">Synergistes jonesii</name>
    <dbReference type="NCBI Taxonomy" id="2754"/>
    <lineage>
        <taxon>Bacteria</taxon>
        <taxon>Thermotogati</taxon>
        <taxon>Synergistota</taxon>
        <taxon>Synergistia</taxon>
        <taxon>Synergistales</taxon>
        <taxon>Synergistaceae</taxon>
        <taxon>Synergistes</taxon>
    </lineage>
</organism>
<dbReference type="SMART" id="SM00448">
    <property type="entry name" value="REC"/>
    <property type="match status" value="1"/>
</dbReference>
<evidence type="ECO:0000256" key="1">
    <source>
        <dbReference type="ARBA" id="ARBA00022553"/>
    </source>
</evidence>
<name>A0A073IN49_9BACT</name>
<keyword evidence="4 7" id="KW-0238">DNA-binding</keyword>
<evidence type="ECO:0000313" key="10">
    <source>
        <dbReference type="EMBL" id="KEJ91783.1"/>
    </source>
</evidence>
<dbReference type="Proteomes" id="UP000027665">
    <property type="component" value="Unassembled WGS sequence"/>
</dbReference>
<dbReference type="EMBL" id="JMKI01000037">
    <property type="protein sequence ID" value="KEJ91783.1"/>
    <property type="molecule type" value="Genomic_DNA"/>
</dbReference>
<dbReference type="GeneID" id="90984061"/>
<keyword evidence="5" id="KW-0804">Transcription</keyword>
<dbReference type="InterPro" id="IPR039420">
    <property type="entry name" value="WalR-like"/>
</dbReference>
<dbReference type="GO" id="GO:0006355">
    <property type="term" value="P:regulation of DNA-templated transcription"/>
    <property type="evidence" value="ECO:0007669"/>
    <property type="project" value="InterPro"/>
</dbReference>
<dbReference type="InterPro" id="IPR001867">
    <property type="entry name" value="OmpR/PhoB-type_DNA-bd"/>
</dbReference>
<dbReference type="PANTHER" id="PTHR48111:SF1">
    <property type="entry name" value="TWO-COMPONENT RESPONSE REGULATOR ORR33"/>
    <property type="match status" value="1"/>
</dbReference>
<dbReference type="InterPro" id="IPR011006">
    <property type="entry name" value="CheY-like_superfamily"/>
</dbReference>
<comment type="caution">
    <text evidence="10">The sequence shown here is derived from an EMBL/GenBank/DDBJ whole genome shotgun (WGS) entry which is preliminary data.</text>
</comment>
<proteinExistence type="predicted"/>
<reference evidence="10 11" key="1">
    <citation type="submission" date="2014-04" db="EMBL/GenBank/DDBJ databases">
        <title>Draft Genome Sequence of Synergistes jonesii.</title>
        <authorList>
            <person name="Coil D.A."/>
            <person name="Eisen J.A."/>
            <person name="Holland-Moritz H.E."/>
        </authorList>
    </citation>
    <scope>NUCLEOTIDE SEQUENCE [LARGE SCALE GENOMIC DNA]</scope>
    <source>
        <strain evidence="10 11">78-1</strain>
    </source>
</reference>
<dbReference type="InterPro" id="IPR036388">
    <property type="entry name" value="WH-like_DNA-bd_sf"/>
</dbReference>
<dbReference type="CDD" id="cd00383">
    <property type="entry name" value="trans_reg_C"/>
    <property type="match status" value="1"/>
</dbReference>
<protein>
    <submittedName>
        <fullName evidence="10">ArsR family transcriptional regulator</fullName>
    </submittedName>
</protein>
<dbReference type="PROSITE" id="PS51755">
    <property type="entry name" value="OMPR_PHOB"/>
    <property type="match status" value="1"/>
</dbReference>
<dbReference type="SUPFAM" id="SSF46894">
    <property type="entry name" value="C-terminal effector domain of the bipartite response regulators"/>
    <property type="match status" value="1"/>
</dbReference>
<evidence type="ECO:0000256" key="6">
    <source>
        <dbReference type="PROSITE-ProRule" id="PRU00169"/>
    </source>
</evidence>
<keyword evidence="2" id="KW-0902">Two-component regulatory system</keyword>
<dbReference type="Gene3D" id="6.10.250.690">
    <property type="match status" value="1"/>
</dbReference>
<dbReference type="STRING" id="2754.EH55_07365"/>
<evidence type="ECO:0000259" key="9">
    <source>
        <dbReference type="PROSITE" id="PS51755"/>
    </source>
</evidence>
<accession>A0A073IN49</accession>
<evidence type="ECO:0000313" key="11">
    <source>
        <dbReference type="Proteomes" id="UP000027665"/>
    </source>
</evidence>
<evidence type="ECO:0000256" key="4">
    <source>
        <dbReference type="ARBA" id="ARBA00023125"/>
    </source>
</evidence>
<dbReference type="Gene3D" id="3.40.50.2300">
    <property type="match status" value="1"/>
</dbReference>
<dbReference type="InterPro" id="IPR001789">
    <property type="entry name" value="Sig_transdc_resp-reg_receiver"/>
</dbReference>
<evidence type="ECO:0000256" key="3">
    <source>
        <dbReference type="ARBA" id="ARBA00023015"/>
    </source>
</evidence>
<dbReference type="GO" id="GO:0032993">
    <property type="term" value="C:protein-DNA complex"/>
    <property type="evidence" value="ECO:0007669"/>
    <property type="project" value="TreeGrafter"/>
</dbReference>
<keyword evidence="3" id="KW-0805">Transcription regulation</keyword>
<dbReference type="Pfam" id="PF00072">
    <property type="entry name" value="Response_reg"/>
    <property type="match status" value="1"/>
</dbReference>
<dbReference type="Gene3D" id="1.10.10.10">
    <property type="entry name" value="Winged helix-like DNA-binding domain superfamily/Winged helix DNA-binding domain"/>
    <property type="match status" value="1"/>
</dbReference>
<evidence type="ECO:0000256" key="2">
    <source>
        <dbReference type="ARBA" id="ARBA00023012"/>
    </source>
</evidence>
<evidence type="ECO:0000256" key="7">
    <source>
        <dbReference type="PROSITE-ProRule" id="PRU01091"/>
    </source>
</evidence>
<dbReference type="SMART" id="SM00862">
    <property type="entry name" value="Trans_reg_C"/>
    <property type="match status" value="1"/>
</dbReference>
<dbReference type="GO" id="GO:0005829">
    <property type="term" value="C:cytosol"/>
    <property type="evidence" value="ECO:0007669"/>
    <property type="project" value="TreeGrafter"/>
</dbReference>
<evidence type="ECO:0000259" key="8">
    <source>
        <dbReference type="PROSITE" id="PS50110"/>
    </source>
</evidence>
<keyword evidence="1 6" id="KW-0597">Phosphoprotein</keyword>
<dbReference type="OrthoDB" id="3242at2"/>
<feature type="domain" description="Response regulatory" evidence="8">
    <location>
        <begin position="4"/>
        <end position="120"/>
    </location>
</feature>